<dbReference type="Pfam" id="PF00946">
    <property type="entry name" value="Mononeg_RNA_pol"/>
    <property type="match status" value="1"/>
</dbReference>
<protein>
    <submittedName>
        <fullName evidence="3">RdRp catalytic domain-containing protein</fullName>
    </submittedName>
</protein>
<feature type="domain" description="RdRp catalytic" evidence="1">
    <location>
        <begin position="54"/>
        <end position="150"/>
    </location>
</feature>
<dbReference type="GO" id="GO:0003968">
    <property type="term" value="F:RNA-directed RNA polymerase activity"/>
    <property type="evidence" value="ECO:0007669"/>
    <property type="project" value="InterPro"/>
</dbReference>
<dbReference type="GO" id="GO:0004482">
    <property type="term" value="F:mRNA 5'-cap (guanine-N7-)-methyltransferase activity"/>
    <property type="evidence" value="ECO:0007669"/>
    <property type="project" value="InterPro"/>
</dbReference>
<dbReference type="AlphaFoldDB" id="A0A5S6Q114"/>
<reference evidence="3" key="1">
    <citation type="submission" date="2019-12" db="UniProtKB">
        <authorList>
            <consortium name="WormBaseParasite"/>
        </authorList>
    </citation>
    <scope>IDENTIFICATION</scope>
</reference>
<dbReference type="Proteomes" id="UP000046395">
    <property type="component" value="Unassembled WGS sequence"/>
</dbReference>
<evidence type="ECO:0000313" key="2">
    <source>
        <dbReference type="Proteomes" id="UP000046395"/>
    </source>
</evidence>
<dbReference type="WBParaSite" id="TMUE_0000000652.1">
    <property type="protein sequence ID" value="TMUE_0000000652.1"/>
    <property type="gene ID" value="WBGene00296589"/>
</dbReference>
<evidence type="ECO:0000259" key="1">
    <source>
        <dbReference type="Pfam" id="PF00946"/>
    </source>
</evidence>
<dbReference type="InterPro" id="IPR014023">
    <property type="entry name" value="Mononeg_RNA_pol_cat"/>
</dbReference>
<dbReference type="GO" id="GO:0005524">
    <property type="term" value="F:ATP binding"/>
    <property type="evidence" value="ECO:0007669"/>
    <property type="project" value="InterPro"/>
</dbReference>
<organism evidence="2 3">
    <name type="scientific">Trichuris muris</name>
    <name type="common">Mouse whipworm</name>
    <dbReference type="NCBI Taxonomy" id="70415"/>
    <lineage>
        <taxon>Eukaryota</taxon>
        <taxon>Metazoa</taxon>
        <taxon>Ecdysozoa</taxon>
        <taxon>Nematoda</taxon>
        <taxon>Enoplea</taxon>
        <taxon>Dorylaimia</taxon>
        <taxon>Trichinellida</taxon>
        <taxon>Trichuridae</taxon>
        <taxon>Trichuris</taxon>
    </lineage>
</organism>
<keyword evidence="2" id="KW-1185">Reference proteome</keyword>
<name>A0A5S6Q114_TRIMR</name>
<sequence>MTTSGEATSRQAGIHQYVTLGYYTTIQQQLGVAIAHGSQETIGSLAPLRRPVANDSNQRTHVRQREGSTGLDDWACVFPLKNFEFDHCLVYSQILDDKAISTYKDHWDQVYDPTLFGYTTDKGVETGRVMLEVLNRTDINIKSMMGKVMQRQVPDNWKVV</sequence>
<proteinExistence type="predicted"/>
<evidence type="ECO:0000313" key="3">
    <source>
        <dbReference type="WBParaSite" id="TMUE_0000000652.1"/>
    </source>
</evidence>
<accession>A0A5S6Q114</accession>